<proteinExistence type="predicted"/>
<evidence type="ECO:0000259" key="1">
    <source>
        <dbReference type="PROSITE" id="PS50112"/>
    </source>
</evidence>
<keyword evidence="3" id="KW-1185">Reference proteome</keyword>
<dbReference type="Proteomes" id="UP000188613">
    <property type="component" value="Unassembled WGS sequence"/>
</dbReference>
<dbReference type="CDD" id="cd00130">
    <property type="entry name" value="PAS"/>
    <property type="match status" value="1"/>
</dbReference>
<dbReference type="NCBIfam" id="TIGR00229">
    <property type="entry name" value="sensory_box"/>
    <property type="match status" value="1"/>
</dbReference>
<dbReference type="RefSeq" id="WP_076763368.1">
    <property type="nucleotide sequence ID" value="NZ_MSFI01000001.1"/>
</dbReference>
<comment type="caution">
    <text evidence="2">The sequence shown here is derived from an EMBL/GenBank/DDBJ whole genome shotgun (WGS) entry which is preliminary data.</text>
</comment>
<name>A0A1V2ACN3_9BACI</name>
<dbReference type="SMART" id="SM00091">
    <property type="entry name" value="PAS"/>
    <property type="match status" value="1"/>
</dbReference>
<dbReference type="InterPro" id="IPR006674">
    <property type="entry name" value="HD_domain"/>
</dbReference>
<gene>
    <name evidence="2" type="ORF">BTO28_01535</name>
</gene>
<feature type="domain" description="PAS" evidence="1">
    <location>
        <begin position="7"/>
        <end position="78"/>
    </location>
</feature>
<reference evidence="2 3" key="1">
    <citation type="submission" date="2016-12" db="EMBL/GenBank/DDBJ databases">
        <title>Domibacillus sp. SAB 38T whole genome sequencing.</title>
        <authorList>
            <person name="Verma A."/>
            <person name="Ojha A.K."/>
            <person name="Krishnamurthi S."/>
        </authorList>
    </citation>
    <scope>NUCLEOTIDE SEQUENCE [LARGE SCALE GENOMIC DNA]</scope>
    <source>
        <strain evidence="2 3">SAB 38</strain>
    </source>
</reference>
<dbReference type="InterPro" id="IPR013656">
    <property type="entry name" value="PAS_4"/>
</dbReference>
<dbReference type="SUPFAM" id="SSF55785">
    <property type="entry name" value="PYP-like sensor domain (PAS domain)"/>
    <property type="match status" value="1"/>
</dbReference>
<dbReference type="SUPFAM" id="SSF109604">
    <property type="entry name" value="HD-domain/PDEase-like"/>
    <property type="match status" value="1"/>
</dbReference>
<dbReference type="Pfam" id="PF08448">
    <property type="entry name" value="PAS_4"/>
    <property type="match status" value="1"/>
</dbReference>
<evidence type="ECO:0000313" key="2">
    <source>
        <dbReference type="EMBL" id="OMP68755.1"/>
    </source>
</evidence>
<organism evidence="2 3">
    <name type="scientific">Domibacillus epiphyticus</name>
    <dbReference type="NCBI Taxonomy" id="1714355"/>
    <lineage>
        <taxon>Bacteria</taxon>
        <taxon>Bacillati</taxon>
        <taxon>Bacillota</taxon>
        <taxon>Bacilli</taxon>
        <taxon>Bacillales</taxon>
        <taxon>Bacillaceae</taxon>
        <taxon>Domibacillus</taxon>
    </lineage>
</organism>
<sequence>MDSLLQKENFFRDVLGSIDESLVLLDCEMRIMYMNSAAERALELESTSYIGKNFKDLDFGEYVPKIRGRLIEGVLESGKSQKGVVKKTITNKVISVNAVPIYKDNVIKGIVITGKDVTELVTIRDELDLAFALTLPDDRVKHKLKNTVEYIDQYDPESKMITITDIIPDGGYRHVVNCLKLLSSLCEEGVTQIIGINKEHLIQAIIFHDLCKVQPVLSIGDVVDPKKLFEDGKLHAFRGAEMAKKFYSLHEDVVEIIRYHHHAENELPDTFPWYLKPMFRLFCLIDGLSASITRGGGEVEFKVHHSTITVTERNNRPQYNGTWEIEIISGERTKISD</sequence>
<dbReference type="InterPro" id="IPR035965">
    <property type="entry name" value="PAS-like_dom_sf"/>
</dbReference>
<dbReference type="InterPro" id="IPR000014">
    <property type="entry name" value="PAS"/>
</dbReference>
<dbReference type="Pfam" id="PF01966">
    <property type="entry name" value="HD"/>
    <property type="match status" value="1"/>
</dbReference>
<protein>
    <recommendedName>
        <fullName evidence="1">PAS domain-containing protein</fullName>
    </recommendedName>
</protein>
<dbReference type="STRING" id="1714355.BTO28_01535"/>
<dbReference type="AlphaFoldDB" id="A0A1V2ACN3"/>
<dbReference type="PROSITE" id="PS50112">
    <property type="entry name" value="PAS"/>
    <property type="match status" value="1"/>
</dbReference>
<evidence type="ECO:0000313" key="3">
    <source>
        <dbReference type="Proteomes" id="UP000188613"/>
    </source>
</evidence>
<dbReference type="EMBL" id="MSFI01000001">
    <property type="protein sequence ID" value="OMP68755.1"/>
    <property type="molecule type" value="Genomic_DNA"/>
</dbReference>
<accession>A0A1V2ACN3</accession>
<dbReference type="Gene3D" id="3.30.450.20">
    <property type="entry name" value="PAS domain"/>
    <property type="match status" value="1"/>
</dbReference>
<dbReference type="Gene3D" id="1.10.3210.10">
    <property type="entry name" value="Hypothetical protein af1432"/>
    <property type="match status" value="1"/>
</dbReference>